<dbReference type="PANTHER" id="PTHR38465:SF1">
    <property type="entry name" value="HTH-TYPE TRANSCRIPTIONAL REGULATOR MJ1563-RELATED"/>
    <property type="match status" value="1"/>
</dbReference>
<dbReference type="RefSeq" id="WP_380094699.1">
    <property type="nucleotide sequence ID" value="NZ_JBHRYD010000001.1"/>
</dbReference>
<dbReference type="EMBL" id="JBHRYD010000001">
    <property type="protein sequence ID" value="MFC3703706.1"/>
    <property type="molecule type" value="Genomic_DNA"/>
</dbReference>
<evidence type="ECO:0000259" key="4">
    <source>
        <dbReference type="Pfam" id="PF12802"/>
    </source>
</evidence>
<reference evidence="6" key="1">
    <citation type="journal article" date="2019" name="Int. J. Syst. Evol. Microbiol.">
        <title>The Global Catalogue of Microorganisms (GCM) 10K type strain sequencing project: providing services to taxonomists for standard genome sequencing and annotation.</title>
        <authorList>
            <consortium name="The Broad Institute Genomics Platform"/>
            <consortium name="The Broad Institute Genome Sequencing Center for Infectious Disease"/>
            <person name="Wu L."/>
            <person name="Ma J."/>
        </authorList>
    </citation>
    <scope>NUCLEOTIDE SEQUENCE [LARGE SCALE GENOMIC DNA]</scope>
    <source>
        <strain evidence="6">KCTC 42281</strain>
    </source>
</reference>
<evidence type="ECO:0000256" key="2">
    <source>
        <dbReference type="ARBA" id="ARBA00023125"/>
    </source>
</evidence>
<proteinExistence type="predicted"/>
<keyword evidence="3" id="KW-0804">Transcription</keyword>
<keyword evidence="1" id="KW-0805">Transcription regulation</keyword>
<keyword evidence="2" id="KW-0238">DNA-binding</keyword>
<dbReference type="Pfam" id="PF12802">
    <property type="entry name" value="MarR_2"/>
    <property type="match status" value="1"/>
</dbReference>
<feature type="domain" description="HTH marR-type" evidence="4">
    <location>
        <begin position="33"/>
        <end position="79"/>
    </location>
</feature>
<keyword evidence="6" id="KW-1185">Reference proteome</keyword>
<dbReference type="InterPro" id="IPR052362">
    <property type="entry name" value="HTH-GbsR_regulator"/>
</dbReference>
<evidence type="ECO:0000256" key="1">
    <source>
        <dbReference type="ARBA" id="ARBA00023015"/>
    </source>
</evidence>
<dbReference type="Gene3D" id="1.10.10.10">
    <property type="entry name" value="Winged helix-like DNA-binding domain superfamily/Winged helix DNA-binding domain"/>
    <property type="match status" value="1"/>
</dbReference>
<gene>
    <name evidence="5" type="ORF">ACFOOL_02910</name>
</gene>
<accession>A0ABV7WWP5</accession>
<evidence type="ECO:0000313" key="5">
    <source>
        <dbReference type="EMBL" id="MFC3703706.1"/>
    </source>
</evidence>
<protein>
    <submittedName>
        <fullName evidence="5">GbsR/MarR family transcriptional regulator</fullName>
    </submittedName>
</protein>
<organism evidence="5 6">
    <name type="scientific">Devosia honganensis</name>
    <dbReference type="NCBI Taxonomy" id="1610527"/>
    <lineage>
        <taxon>Bacteria</taxon>
        <taxon>Pseudomonadati</taxon>
        <taxon>Pseudomonadota</taxon>
        <taxon>Alphaproteobacteria</taxon>
        <taxon>Hyphomicrobiales</taxon>
        <taxon>Devosiaceae</taxon>
        <taxon>Devosia</taxon>
    </lineage>
</organism>
<dbReference type="PANTHER" id="PTHR38465">
    <property type="entry name" value="HTH-TYPE TRANSCRIPTIONAL REGULATOR MJ1563-RELATED"/>
    <property type="match status" value="1"/>
</dbReference>
<dbReference type="SUPFAM" id="SSF46785">
    <property type="entry name" value="Winged helix' DNA-binding domain"/>
    <property type="match status" value="1"/>
</dbReference>
<evidence type="ECO:0000313" key="6">
    <source>
        <dbReference type="Proteomes" id="UP001595613"/>
    </source>
</evidence>
<name>A0ABV7WWP5_9HYPH</name>
<dbReference type="Proteomes" id="UP001595613">
    <property type="component" value="Unassembled WGS sequence"/>
</dbReference>
<sequence length="157" mass="17608">MKISSVDRFIEEMGLIAQEAGESRISGRIVGLLIVEDREFSLAQISERLGISRASVSTNARMLARRGVIRRTAHAGDRQDYYELSALPFADRLEEIAGQFARHARTIGNCLEGMRHENTAMTDRVKSVQSFFEQSSHILKGWANSLEHETASREDGQ</sequence>
<dbReference type="InterPro" id="IPR036390">
    <property type="entry name" value="WH_DNA-bd_sf"/>
</dbReference>
<dbReference type="InterPro" id="IPR000835">
    <property type="entry name" value="HTH_MarR-typ"/>
</dbReference>
<comment type="caution">
    <text evidence="5">The sequence shown here is derived from an EMBL/GenBank/DDBJ whole genome shotgun (WGS) entry which is preliminary data.</text>
</comment>
<evidence type="ECO:0000256" key="3">
    <source>
        <dbReference type="ARBA" id="ARBA00023163"/>
    </source>
</evidence>
<dbReference type="InterPro" id="IPR036388">
    <property type="entry name" value="WH-like_DNA-bd_sf"/>
</dbReference>